<keyword evidence="1" id="KW-0732">Signal</keyword>
<dbReference type="AlphaFoldDB" id="A0A8J6M122"/>
<feature type="chain" id="PRO_5035148274" evidence="1">
    <location>
        <begin position="25"/>
        <end position="92"/>
    </location>
</feature>
<gene>
    <name evidence="2" type="ORF">H8B19_16820</name>
</gene>
<proteinExistence type="predicted"/>
<reference evidence="2" key="1">
    <citation type="journal article" date="2018" name="Int. J. Syst. Evol. Microbiol.">
        <title>Neptunicella marina gen. nov., sp. nov., isolated from surface seawater.</title>
        <authorList>
            <person name="Liu X."/>
            <person name="Lai Q."/>
            <person name="Du Y."/>
            <person name="Zhang X."/>
            <person name="Liu Z."/>
            <person name="Sun F."/>
            <person name="Shao Z."/>
        </authorList>
    </citation>
    <scope>NUCLEOTIDE SEQUENCE</scope>
    <source>
        <strain evidence="2">S27-2</strain>
    </source>
</reference>
<feature type="signal peptide" evidence="1">
    <location>
        <begin position="1"/>
        <end position="24"/>
    </location>
</feature>
<reference evidence="2" key="2">
    <citation type="submission" date="2020-08" db="EMBL/GenBank/DDBJ databases">
        <authorList>
            <person name="Lai Q."/>
        </authorList>
    </citation>
    <scope>NUCLEOTIDE SEQUENCE</scope>
    <source>
        <strain evidence="2">S27-2</strain>
    </source>
</reference>
<name>A0A8J6M122_9ALTE</name>
<protein>
    <submittedName>
        <fullName evidence="2">Uncharacterized protein</fullName>
    </submittedName>
</protein>
<accession>A0A8J6M122</accession>
<evidence type="ECO:0000256" key="1">
    <source>
        <dbReference type="SAM" id="SignalP"/>
    </source>
</evidence>
<evidence type="ECO:0000313" key="2">
    <source>
        <dbReference type="EMBL" id="MBC3767544.1"/>
    </source>
</evidence>
<organism evidence="2 3">
    <name type="scientific">Neptunicella marina</name>
    <dbReference type="NCBI Taxonomy" id="2125989"/>
    <lineage>
        <taxon>Bacteria</taxon>
        <taxon>Pseudomonadati</taxon>
        <taxon>Pseudomonadota</taxon>
        <taxon>Gammaproteobacteria</taxon>
        <taxon>Alteromonadales</taxon>
        <taxon>Alteromonadaceae</taxon>
        <taxon>Neptunicella</taxon>
    </lineage>
</organism>
<comment type="caution">
    <text evidence="2">The sequence shown here is derived from an EMBL/GenBank/DDBJ whole genome shotgun (WGS) entry which is preliminary data.</text>
</comment>
<evidence type="ECO:0000313" key="3">
    <source>
        <dbReference type="Proteomes" id="UP000601768"/>
    </source>
</evidence>
<keyword evidence="3" id="KW-1185">Reference proteome</keyword>
<dbReference type="Proteomes" id="UP000601768">
    <property type="component" value="Unassembled WGS sequence"/>
</dbReference>
<sequence length="92" mass="9959">MFNKVKTLSAVFLIAVSGSQVAQAQEFDLNQVSGQLMQKATQVLEQQVQQQIDKAVVNATESLDTQSKQTLPESDVVIQTEEAPEIIAANIG</sequence>
<dbReference type="RefSeq" id="WP_186508120.1">
    <property type="nucleotide sequence ID" value="NZ_JACNEP010000020.1"/>
</dbReference>
<dbReference type="EMBL" id="JACNEP010000020">
    <property type="protein sequence ID" value="MBC3767544.1"/>
    <property type="molecule type" value="Genomic_DNA"/>
</dbReference>